<evidence type="ECO:0000313" key="8">
    <source>
        <dbReference type="Proteomes" id="UP001161247"/>
    </source>
</evidence>
<organism evidence="7 8">
    <name type="scientific">Oldenlandia corymbosa var. corymbosa</name>
    <dbReference type="NCBI Taxonomy" id="529605"/>
    <lineage>
        <taxon>Eukaryota</taxon>
        <taxon>Viridiplantae</taxon>
        <taxon>Streptophyta</taxon>
        <taxon>Embryophyta</taxon>
        <taxon>Tracheophyta</taxon>
        <taxon>Spermatophyta</taxon>
        <taxon>Magnoliopsida</taxon>
        <taxon>eudicotyledons</taxon>
        <taxon>Gunneridae</taxon>
        <taxon>Pentapetalae</taxon>
        <taxon>asterids</taxon>
        <taxon>lamiids</taxon>
        <taxon>Gentianales</taxon>
        <taxon>Rubiaceae</taxon>
        <taxon>Rubioideae</taxon>
        <taxon>Spermacoceae</taxon>
        <taxon>Hedyotis-Oldenlandia complex</taxon>
        <taxon>Oldenlandia</taxon>
    </lineage>
</organism>
<evidence type="ECO:0000256" key="4">
    <source>
        <dbReference type="ARBA" id="ARBA00035682"/>
    </source>
</evidence>
<feature type="compositionally biased region" description="Low complexity" evidence="5">
    <location>
        <begin position="38"/>
        <end position="47"/>
    </location>
</feature>
<accession>A0AAV1DTE2</accession>
<dbReference type="EMBL" id="OX459123">
    <property type="protein sequence ID" value="CAI9111156.1"/>
    <property type="molecule type" value="Genomic_DNA"/>
</dbReference>
<keyword evidence="2" id="KW-0496">Mitochondrion</keyword>
<dbReference type="GO" id="GO:0005739">
    <property type="term" value="C:mitochondrion"/>
    <property type="evidence" value="ECO:0007669"/>
    <property type="project" value="UniProtKB-SubCell"/>
</dbReference>
<evidence type="ECO:0000256" key="3">
    <source>
        <dbReference type="ARBA" id="ARBA00035647"/>
    </source>
</evidence>
<proteinExistence type="inferred from homology"/>
<protein>
    <recommendedName>
        <fullName evidence="4">Small ribosomal subunit protein mS38</fullName>
    </recommendedName>
</protein>
<evidence type="ECO:0000259" key="6">
    <source>
        <dbReference type="SMART" id="SM01155"/>
    </source>
</evidence>
<name>A0AAV1DTE2_OLDCO</name>
<dbReference type="PANTHER" id="PTHR32035:SF3">
    <property type="entry name" value="SMALL RIBOSOMAL SUBUNIT PROTEIN MS38"/>
    <property type="match status" value="1"/>
</dbReference>
<dbReference type="SMART" id="SM01155">
    <property type="entry name" value="DUF1713"/>
    <property type="match status" value="1"/>
</dbReference>
<evidence type="ECO:0000256" key="2">
    <source>
        <dbReference type="ARBA" id="ARBA00023128"/>
    </source>
</evidence>
<dbReference type="AlphaFoldDB" id="A0AAV1DTE2"/>
<sequence>MGSSIVHKLLRTQSQSTAARIIPFINKSFLGPPPLTSPAPESSASTTHHLPISQTSGLQFPVLPSPENGDPTPIQCLNSKYFPCFSFEFFLNPNPSIGLVDKIDMDGAVSSETPTIWADSVKKKRKRKMNKHKLRKLRKRNAKKT</sequence>
<dbReference type="InterPro" id="IPR013177">
    <property type="entry name" value="Ribosomal_mS38_C"/>
</dbReference>
<evidence type="ECO:0000256" key="5">
    <source>
        <dbReference type="SAM" id="MobiDB-lite"/>
    </source>
</evidence>
<dbReference type="Proteomes" id="UP001161247">
    <property type="component" value="Chromosome 6"/>
</dbReference>
<feature type="compositionally biased region" description="Basic residues" evidence="5">
    <location>
        <begin position="122"/>
        <end position="145"/>
    </location>
</feature>
<gene>
    <name evidence="7" type="ORF">OLC1_LOCUS18641</name>
</gene>
<feature type="region of interest" description="Disordered" evidence="5">
    <location>
        <begin position="35"/>
        <end position="67"/>
    </location>
</feature>
<feature type="domain" description="Ribosomal protein mS38 C-terminal" evidence="6">
    <location>
        <begin position="117"/>
        <end position="144"/>
    </location>
</feature>
<keyword evidence="8" id="KW-1185">Reference proteome</keyword>
<evidence type="ECO:0000313" key="7">
    <source>
        <dbReference type="EMBL" id="CAI9111156.1"/>
    </source>
</evidence>
<comment type="subcellular location">
    <subcellularLocation>
        <location evidence="1">Mitochondrion</location>
    </subcellularLocation>
</comment>
<comment type="similarity">
    <text evidence="3">Belongs to the mitochondrion-specific ribosomal protein mS38 family.</text>
</comment>
<reference evidence="7" key="1">
    <citation type="submission" date="2023-03" db="EMBL/GenBank/DDBJ databases">
        <authorList>
            <person name="Julca I."/>
        </authorList>
    </citation>
    <scope>NUCLEOTIDE SEQUENCE</scope>
</reference>
<dbReference type="Pfam" id="PF08213">
    <property type="entry name" value="COX24_C"/>
    <property type="match status" value="1"/>
</dbReference>
<dbReference type="PANTHER" id="PTHR32035">
    <property type="entry name" value="AURORA KINASE A-INTERACTING PROTEIN"/>
    <property type="match status" value="1"/>
</dbReference>
<evidence type="ECO:0000256" key="1">
    <source>
        <dbReference type="ARBA" id="ARBA00004173"/>
    </source>
</evidence>
<feature type="region of interest" description="Disordered" evidence="5">
    <location>
        <begin position="119"/>
        <end position="145"/>
    </location>
</feature>